<evidence type="ECO:0008006" key="3">
    <source>
        <dbReference type="Google" id="ProtNLM"/>
    </source>
</evidence>
<name>X1LXE4_9ZZZZ</name>
<organism evidence="2">
    <name type="scientific">marine sediment metagenome</name>
    <dbReference type="NCBI Taxonomy" id="412755"/>
    <lineage>
        <taxon>unclassified sequences</taxon>
        <taxon>metagenomes</taxon>
        <taxon>ecological metagenomes</taxon>
    </lineage>
</organism>
<accession>X1LXE4</accession>
<dbReference type="EMBL" id="BARV01021470">
    <property type="protein sequence ID" value="GAI24047.1"/>
    <property type="molecule type" value="Genomic_DNA"/>
</dbReference>
<feature type="transmembrane region" description="Helical" evidence="1">
    <location>
        <begin position="75"/>
        <end position="92"/>
    </location>
</feature>
<feature type="transmembrane region" description="Helical" evidence="1">
    <location>
        <begin position="6"/>
        <end position="27"/>
    </location>
</feature>
<comment type="caution">
    <text evidence="2">The sequence shown here is derived from an EMBL/GenBank/DDBJ whole genome shotgun (WGS) entry which is preliminary data.</text>
</comment>
<feature type="transmembrane region" description="Helical" evidence="1">
    <location>
        <begin position="99"/>
        <end position="119"/>
    </location>
</feature>
<feature type="transmembrane region" description="Helical" evidence="1">
    <location>
        <begin position="235"/>
        <end position="257"/>
    </location>
</feature>
<evidence type="ECO:0000313" key="2">
    <source>
        <dbReference type="EMBL" id="GAI24047.1"/>
    </source>
</evidence>
<sequence length="273" mass="30627">RWGHGADLCALFAIIPLAMMLWANMPLSDEGFPKRKEMRLGAPEKARSPRPVLAALAGAAAGLCCYSYPAMRLFVPVFLLAVIMVTLPAWWNQLKTRKGALAIGAFAFGFAVTFIPLAWEHIFHFEGVARYRQALFLWDAADPLYVALYRIAARYIQHFGPDFLFINGDHYPIQSPPDIGQFHWYMLPLMLIGLFVLVRRFKCSLAARVLLAFIVVYPVGDSFFRHISLHSLRSLPGLCSLVLLAAVGAVAAGRWLWKKNRRLTFITTAVFAT</sequence>
<feature type="non-terminal residue" evidence="2">
    <location>
        <position position="1"/>
    </location>
</feature>
<feature type="non-terminal residue" evidence="2">
    <location>
        <position position="273"/>
    </location>
</feature>
<feature type="transmembrane region" description="Helical" evidence="1">
    <location>
        <begin position="205"/>
        <end position="223"/>
    </location>
</feature>
<feature type="transmembrane region" description="Helical" evidence="1">
    <location>
        <begin position="182"/>
        <end position="198"/>
    </location>
</feature>
<keyword evidence="1" id="KW-0812">Transmembrane</keyword>
<proteinExistence type="predicted"/>
<evidence type="ECO:0000256" key="1">
    <source>
        <dbReference type="SAM" id="Phobius"/>
    </source>
</evidence>
<reference evidence="2" key="1">
    <citation type="journal article" date="2014" name="Front. Microbiol.">
        <title>High frequency of phylogenetically diverse reductive dehalogenase-homologous genes in deep subseafloor sedimentary metagenomes.</title>
        <authorList>
            <person name="Kawai M."/>
            <person name="Futagami T."/>
            <person name="Toyoda A."/>
            <person name="Takaki Y."/>
            <person name="Nishi S."/>
            <person name="Hori S."/>
            <person name="Arai W."/>
            <person name="Tsubouchi T."/>
            <person name="Morono Y."/>
            <person name="Uchiyama I."/>
            <person name="Ito T."/>
            <person name="Fujiyama A."/>
            <person name="Inagaki F."/>
            <person name="Takami H."/>
        </authorList>
    </citation>
    <scope>NUCLEOTIDE SEQUENCE</scope>
    <source>
        <strain evidence="2">Expedition CK06-06</strain>
    </source>
</reference>
<dbReference type="AlphaFoldDB" id="X1LXE4"/>
<gene>
    <name evidence="2" type="ORF">S06H3_35569</name>
</gene>
<keyword evidence="1" id="KW-1133">Transmembrane helix</keyword>
<protein>
    <recommendedName>
        <fullName evidence="3">Glycosyltransferase RgtA/B/C/D-like domain-containing protein</fullName>
    </recommendedName>
</protein>
<keyword evidence="1" id="KW-0472">Membrane</keyword>